<dbReference type="EMBL" id="KN831773">
    <property type="protein sequence ID" value="KIM44373.1"/>
    <property type="molecule type" value="Genomic_DNA"/>
</dbReference>
<feature type="compositionally biased region" description="Low complexity" evidence="1">
    <location>
        <begin position="456"/>
        <end position="478"/>
    </location>
</feature>
<organism evidence="3 4">
    <name type="scientific">Hebeloma cylindrosporum</name>
    <dbReference type="NCBI Taxonomy" id="76867"/>
    <lineage>
        <taxon>Eukaryota</taxon>
        <taxon>Fungi</taxon>
        <taxon>Dikarya</taxon>
        <taxon>Basidiomycota</taxon>
        <taxon>Agaricomycotina</taxon>
        <taxon>Agaricomycetes</taxon>
        <taxon>Agaricomycetidae</taxon>
        <taxon>Agaricales</taxon>
        <taxon>Agaricineae</taxon>
        <taxon>Hymenogastraceae</taxon>
        <taxon>Hebeloma</taxon>
    </lineage>
</organism>
<reference evidence="4" key="2">
    <citation type="submission" date="2015-01" db="EMBL/GenBank/DDBJ databases">
        <title>Evolutionary Origins and Diversification of the Mycorrhizal Mutualists.</title>
        <authorList>
            <consortium name="DOE Joint Genome Institute"/>
            <consortium name="Mycorrhizal Genomics Consortium"/>
            <person name="Kohler A."/>
            <person name="Kuo A."/>
            <person name="Nagy L.G."/>
            <person name="Floudas D."/>
            <person name="Copeland A."/>
            <person name="Barry K.W."/>
            <person name="Cichocki N."/>
            <person name="Veneault-Fourrey C."/>
            <person name="LaButti K."/>
            <person name="Lindquist E.A."/>
            <person name="Lipzen A."/>
            <person name="Lundell T."/>
            <person name="Morin E."/>
            <person name="Murat C."/>
            <person name="Riley R."/>
            <person name="Ohm R."/>
            <person name="Sun H."/>
            <person name="Tunlid A."/>
            <person name="Henrissat B."/>
            <person name="Grigoriev I.V."/>
            <person name="Hibbett D.S."/>
            <person name="Martin F."/>
        </authorList>
    </citation>
    <scope>NUCLEOTIDE SEQUENCE [LARGE SCALE GENOMIC DNA]</scope>
    <source>
        <strain evidence="4">h7</strain>
    </source>
</reference>
<feature type="compositionally biased region" description="Low complexity" evidence="1">
    <location>
        <begin position="493"/>
        <end position="511"/>
    </location>
</feature>
<evidence type="ECO:0000256" key="1">
    <source>
        <dbReference type="SAM" id="MobiDB-lite"/>
    </source>
</evidence>
<dbReference type="Gene3D" id="2.60.120.260">
    <property type="entry name" value="Galactose-binding domain-like"/>
    <property type="match status" value="2"/>
</dbReference>
<protein>
    <recommendedName>
        <fullName evidence="5">Transmembrane protein</fullName>
    </recommendedName>
</protein>
<feature type="compositionally biased region" description="Basic and acidic residues" evidence="1">
    <location>
        <begin position="534"/>
        <end position="551"/>
    </location>
</feature>
<feature type="compositionally biased region" description="Low complexity" evidence="1">
    <location>
        <begin position="313"/>
        <end position="348"/>
    </location>
</feature>
<reference evidence="3 4" key="1">
    <citation type="submission" date="2014-04" db="EMBL/GenBank/DDBJ databases">
        <authorList>
            <consortium name="DOE Joint Genome Institute"/>
            <person name="Kuo A."/>
            <person name="Gay G."/>
            <person name="Dore J."/>
            <person name="Kohler A."/>
            <person name="Nagy L.G."/>
            <person name="Floudas D."/>
            <person name="Copeland A."/>
            <person name="Barry K.W."/>
            <person name="Cichocki N."/>
            <person name="Veneault-Fourrey C."/>
            <person name="LaButti K."/>
            <person name="Lindquist E.A."/>
            <person name="Lipzen A."/>
            <person name="Lundell T."/>
            <person name="Morin E."/>
            <person name="Murat C."/>
            <person name="Sun H."/>
            <person name="Tunlid A."/>
            <person name="Henrissat B."/>
            <person name="Grigoriev I.V."/>
            <person name="Hibbett D.S."/>
            <person name="Martin F."/>
            <person name="Nordberg H.P."/>
            <person name="Cantor M.N."/>
            <person name="Hua S.X."/>
        </authorList>
    </citation>
    <scope>NUCLEOTIDE SEQUENCE [LARGE SCALE GENOMIC DNA]</scope>
    <source>
        <strain evidence="4">h7</strain>
    </source>
</reference>
<feature type="compositionally biased region" description="Polar residues" evidence="1">
    <location>
        <begin position="349"/>
        <end position="362"/>
    </location>
</feature>
<dbReference type="HOGENOM" id="CLU_036313_2_0_1"/>
<dbReference type="Proteomes" id="UP000053424">
    <property type="component" value="Unassembled WGS sequence"/>
</dbReference>
<sequence>MSVRWVAVDDNDSAINYSSGWTQTSGASWNNQGNFGQPFLNTLHAVTGGSATFTYTFNGSSGKVIGTTNVKTSGSVQDPVWTCQVDGATIPLSAPFAYVENNWVLCSWTNIAAGQHTLKVTATSTSQAFLFDQFQYVPSPNADITGANIVISNTDSAINYDSGWKTLGGALSMMAPAAGAVMSLSFYGTGITWFGYIPVELPHGSTSAQYALDGGSPTTFTVPGSFGGVSQYSQLIFQTGTLPLGSHTLRVTSQGQTSLTPLVLTWLVVQNGVTREPSSSSGNTGSDTTTAAANVITVVTTLPGGGTSTATISGSVSATTSSHIGTDSGKGIDSGSSSSNLPSSLAGTTSGNSGVAITSGNKSGPSVGAIVGGVVGGLLLVLVILLLLYRRRKKNQRDANEAEQVQPFYRDIPPSGTAPSSSSESPYEAFGVHGPHQTTEVGNSRGFFARKAAMASSSPQSPYTTTTSSSYPSPLTSQGEGYAESSARDSMHAGASGPSSEVSAPSSTGSAAALLQPNRKREELLAESPQPERVMTHEDSGFRMPRARDGRPLSSTIVEYPPAYTPG</sequence>
<dbReference type="AlphaFoldDB" id="A0A0C2Y3E1"/>
<accession>A0A0C2Y3E1</accession>
<keyword evidence="2" id="KW-0472">Membrane</keyword>
<feature type="transmembrane region" description="Helical" evidence="2">
    <location>
        <begin position="367"/>
        <end position="389"/>
    </location>
</feature>
<evidence type="ECO:0000313" key="4">
    <source>
        <dbReference type="Proteomes" id="UP000053424"/>
    </source>
</evidence>
<evidence type="ECO:0000313" key="3">
    <source>
        <dbReference type="EMBL" id="KIM44373.1"/>
    </source>
</evidence>
<evidence type="ECO:0008006" key="5">
    <source>
        <dbReference type="Google" id="ProtNLM"/>
    </source>
</evidence>
<dbReference type="STRING" id="686832.A0A0C2Y3E1"/>
<keyword evidence="2" id="KW-1133">Transmembrane helix</keyword>
<dbReference type="OrthoDB" id="3052647at2759"/>
<proteinExistence type="predicted"/>
<keyword evidence="4" id="KW-1185">Reference proteome</keyword>
<feature type="region of interest" description="Disordered" evidence="1">
    <location>
        <begin position="395"/>
        <end position="567"/>
    </location>
</feature>
<feature type="region of interest" description="Disordered" evidence="1">
    <location>
        <begin position="313"/>
        <end position="362"/>
    </location>
</feature>
<evidence type="ECO:0000256" key="2">
    <source>
        <dbReference type="SAM" id="Phobius"/>
    </source>
</evidence>
<name>A0A0C2Y3E1_HEBCY</name>
<keyword evidence="2" id="KW-0812">Transmembrane</keyword>
<feature type="compositionally biased region" description="Low complexity" evidence="1">
    <location>
        <begin position="413"/>
        <end position="426"/>
    </location>
</feature>
<gene>
    <name evidence="3" type="ORF">M413DRAFT_442367</name>
</gene>